<evidence type="ECO:0000313" key="1">
    <source>
        <dbReference type="EMBL" id="CTQ76837.1"/>
    </source>
</evidence>
<dbReference type="GeneID" id="97672180"/>
<dbReference type="STRING" id="311410.LA5095_03620"/>
<keyword evidence="2" id="KW-1185">Reference proteome</keyword>
<dbReference type="AlphaFoldDB" id="A0A0M7AQB8"/>
<dbReference type="RefSeq" id="WP_055117419.1">
    <property type="nucleotide sequence ID" value="NZ_CXWA01000004.1"/>
</dbReference>
<reference evidence="2" key="1">
    <citation type="submission" date="2015-07" db="EMBL/GenBank/DDBJ databases">
        <authorList>
            <person name="Rodrigo-Torres Lidia"/>
            <person name="Arahal R.David."/>
        </authorList>
    </citation>
    <scope>NUCLEOTIDE SEQUENCE [LARGE SCALE GENOMIC DNA]</scope>
    <source>
        <strain evidence="2">CECT 5096</strain>
    </source>
</reference>
<accession>A0A0M7AQB8</accession>
<name>A0A0M7AQB8_9HYPH</name>
<dbReference type="EMBL" id="CXWC01000013">
    <property type="protein sequence ID" value="CTQ76837.1"/>
    <property type="molecule type" value="Genomic_DNA"/>
</dbReference>
<protein>
    <submittedName>
        <fullName evidence="1">Uncharacterized protein</fullName>
    </submittedName>
</protein>
<dbReference type="Proteomes" id="UP000049983">
    <property type="component" value="Unassembled WGS sequence"/>
</dbReference>
<gene>
    <name evidence="1" type="ORF">LA5096_04902</name>
</gene>
<proteinExistence type="predicted"/>
<sequence length="156" mass="18121">MADFDDITGWREELEAFEKTEKGRTFFSDGRKNYSKLTFEQEVRYAEELFRHEEIHEALKKSARFVKYLDDNPDFGQDDEGFWDLCPVEDSKKIAAFRRWYAMKLNIALGPSTFSAGKSLANDVANGALASLRSPEAEKLVRDEYSWIVAFPQEMR</sequence>
<organism evidence="1 2">
    <name type="scientific">Roseibium album</name>
    <dbReference type="NCBI Taxonomy" id="311410"/>
    <lineage>
        <taxon>Bacteria</taxon>
        <taxon>Pseudomonadati</taxon>
        <taxon>Pseudomonadota</taxon>
        <taxon>Alphaproteobacteria</taxon>
        <taxon>Hyphomicrobiales</taxon>
        <taxon>Stappiaceae</taxon>
        <taxon>Roseibium</taxon>
    </lineage>
</organism>
<dbReference type="OrthoDB" id="7679048at2"/>
<evidence type="ECO:0000313" key="2">
    <source>
        <dbReference type="Proteomes" id="UP000049983"/>
    </source>
</evidence>